<reference evidence="2" key="1">
    <citation type="journal article" date="2016" name="Nat. Genet.">
        <title>The genome sequences of Arachis duranensis and Arachis ipaensis, the diploid ancestors of cultivated peanut.</title>
        <authorList>
            <person name="Bertioli D.J."/>
            <person name="Cannon S.B."/>
            <person name="Froenicke L."/>
            <person name="Huang G."/>
            <person name="Farmer A.D."/>
            <person name="Cannon E.K."/>
            <person name="Liu X."/>
            <person name="Gao D."/>
            <person name="Clevenger J."/>
            <person name="Dash S."/>
            <person name="Ren L."/>
            <person name="Moretzsohn M.C."/>
            <person name="Shirasawa K."/>
            <person name="Huang W."/>
            <person name="Vidigal B."/>
            <person name="Abernathy B."/>
            <person name="Chu Y."/>
            <person name="Niederhuth C.E."/>
            <person name="Umale P."/>
            <person name="Araujo A.C."/>
            <person name="Kozik A."/>
            <person name="Kim K.D."/>
            <person name="Burow M.D."/>
            <person name="Varshney R.K."/>
            <person name="Wang X."/>
            <person name="Zhang X."/>
            <person name="Barkley N."/>
            <person name="Guimaraes P.M."/>
            <person name="Isobe S."/>
            <person name="Guo B."/>
            <person name="Liao B."/>
            <person name="Stalker H.T."/>
            <person name="Schmitz R.J."/>
            <person name="Scheffler B.E."/>
            <person name="Leal-Bertioli S.C."/>
            <person name="Xun X."/>
            <person name="Jackson S.A."/>
            <person name="Michelmore R."/>
            <person name="Ozias-Akins P."/>
        </authorList>
    </citation>
    <scope>NUCLEOTIDE SEQUENCE [LARGE SCALE GENOMIC DNA]</scope>
    <source>
        <strain evidence="2">cv. V14167</strain>
    </source>
</reference>
<keyword evidence="1" id="KW-0732">Signal</keyword>
<protein>
    <submittedName>
        <fullName evidence="3">Uncharacterized protein LOC107483837</fullName>
    </submittedName>
</protein>
<evidence type="ECO:0000313" key="2">
    <source>
        <dbReference type="Proteomes" id="UP000515211"/>
    </source>
</evidence>
<feature type="chain" id="PRO_5027655217" evidence="1">
    <location>
        <begin position="21"/>
        <end position="111"/>
    </location>
</feature>
<dbReference type="RefSeq" id="XP_015959944.1">
    <property type="nucleotide sequence ID" value="XM_016104458.3"/>
</dbReference>
<gene>
    <name evidence="3" type="primary">LOC107483837</name>
</gene>
<dbReference type="GeneID" id="107483837"/>
<organism evidence="2 3">
    <name type="scientific">Arachis duranensis</name>
    <name type="common">Wild peanut</name>
    <dbReference type="NCBI Taxonomy" id="130453"/>
    <lineage>
        <taxon>Eukaryota</taxon>
        <taxon>Viridiplantae</taxon>
        <taxon>Streptophyta</taxon>
        <taxon>Embryophyta</taxon>
        <taxon>Tracheophyta</taxon>
        <taxon>Spermatophyta</taxon>
        <taxon>Magnoliopsida</taxon>
        <taxon>eudicotyledons</taxon>
        <taxon>Gunneridae</taxon>
        <taxon>Pentapetalae</taxon>
        <taxon>rosids</taxon>
        <taxon>fabids</taxon>
        <taxon>Fabales</taxon>
        <taxon>Fabaceae</taxon>
        <taxon>Papilionoideae</taxon>
        <taxon>50 kb inversion clade</taxon>
        <taxon>dalbergioids sensu lato</taxon>
        <taxon>Dalbergieae</taxon>
        <taxon>Pterocarpus clade</taxon>
        <taxon>Arachis</taxon>
    </lineage>
</organism>
<evidence type="ECO:0000313" key="3">
    <source>
        <dbReference type="RefSeq" id="XP_015959944.1"/>
    </source>
</evidence>
<dbReference type="AlphaFoldDB" id="A0A6P4D2F5"/>
<feature type="signal peptide" evidence="1">
    <location>
        <begin position="1"/>
        <end position="20"/>
    </location>
</feature>
<evidence type="ECO:0000256" key="1">
    <source>
        <dbReference type="SAM" id="SignalP"/>
    </source>
</evidence>
<accession>A0A6P4D2F5</accession>
<name>A0A6P4D2F5_ARADU</name>
<proteinExistence type="predicted"/>
<dbReference type="KEGG" id="adu:107483837"/>
<dbReference type="Proteomes" id="UP000515211">
    <property type="component" value="Chromosome 4"/>
</dbReference>
<sequence length="111" mass="12728">MVNHFSQYTVLLLLLTTSIALVMVTVASSEACKKDDGVEDNYCSSLQRLNRCEEKIYYMEGKSCNQESCFHICKLKHFGQEAMGICRVSFLRRPSPYPMTVLRFCSCVYDC</sequence>
<keyword evidence="2" id="KW-1185">Reference proteome</keyword>
<reference evidence="3" key="2">
    <citation type="submission" date="2025-08" db="UniProtKB">
        <authorList>
            <consortium name="RefSeq"/>
        </authorList>
    </citation>
    <scope>IDENTIFICATION</scope>
    <source>
        <tissue evidence="3">Whole plant</tissue>
    </source>
</reference>